<evidence type="ECO:0000256" key="1">
    <source>
        <dbReference type="SAM" id="MobiDB-lite"/>
    </source>
</evidence>
<feature type="region of interest" description="Disordered" evidence="1">
    <location>
        <begin position="140"/>
        <end position="166"/>
    </location>
</feature>
<dbReference type="EMBL" id="JAPQKL010000009">
    <property type="protein sequence ID" value="KAJ5118156.1"/>
    <property type="molecule type" value="Genomic_DNA"/>
</dbReference>
<protein>
    <submittedName>
        <fullName evidence="2">DNase I-like protein</fullName>
    </submittedName>
</protein>
<reference evidence="2" key="1">
    <citation type="submission" date="2022-11" db="EMBL/GenBank/DDBJ databases">
        <authorList>
            <person name="Petersen C."/>
        </authorList>
    </citation>
    <scope>NUCLEOTIDE SEQUENCE</scope>
    <source>
        <strain evidence="2">IBT 22155</strain>
    </source>
</reference>
<dbReference type="OrthoDB" id="3264871at2759"/>
<name>A0A9W9GFF6_9EURO</name>
<organism evidence="2 3">
    <name type="scientific">Penicillium bovifimosum</name>
    <dbReference type="NCBI Taxonomy" id="126998"/>
    <lineage>
        <taxon>Eukaryota</taxon>
        <taxon>Fungi</taxon>
        <taxon>Dikarya</taxon>
        <taxon>Ascomycota</taxon>
        <taxon>Pezizomycotina</taxon>
        <taxon>Eurotiomycetes</taxon>
        <taxon>Eurotiomycetidae</taxon>
        <taxon>Eurotiales</taxon>
        <taxon>Aspergillaceae</taxon>
        <taxon>Penicillium</taxon>
    </lineage>
</organism>
<reference evidence="2" key="2">
    <citation type="journal article" date="2023" name="IMA Fungus">
        <title>Comparative genomic study of the Penicillium genus elucidates a diverse pangenome and 15 lateral gene transfer events.</title>
        <authorList>
            <person name="Petersen C."/>
            <person name="Sorensen T."/>
            <person name="Nielsen M.R."/>
            <person name="Sondergaard T.E."/>
            <person name="Sorensen J.L."/>
            <person name="Fitzpatrick D.A."/>
            <person name="Frisvad J.C."/>
            <person name="Nielsen K.L."/>
        </authorList>
    </citation>
    <scope>NUCLEOTIDE SEQUENCE</scope>
    <source>
        <strain evidence="2">IBT 22155</strain>
    </source>
</reference>
<dbReference type="RefSeq" id="XP_056516746.1">
    <property type="nucleotide sequence ID" value="XM_056671122.1"/>
</dbReference>
<keyword evidence="3" id="KW-1185">Reference proteome</keyword>
<dbReference type="AlphaFoldDB" id="A0A9W9GFF6"/>
<proteinExistence type="predicted"/>
<feature type="compositionally biased region" description="Polar residues" evidence="1">
    <location>
        <begin position="155"/>
        <end position="166"/>
    </location>
</feature>
<dbReference type="GeneID" id="81410293"/>
<gene>
    <name evidence="2" type="ORF">N7515_010379</name>
</gene>
<sequence>MSLLIGLGHEDTHYVDGWRRHNERLVEFTHTNSYQGQSRIGRIYIRHDWYGRTRLWGMVTPCLKTDHRAVYAELDTPSSIQWGPGRWRLNPTTLDNHRISGVCKALIKELALSEGATFDDWIKAKAVLAAMLARNIQEQEAKGGSEVNSPKVGKETTQANWQAHGT</sequence>
<accession>A0A9W9GFF6</accession>
<evidence type="ECO:0000313" key="2">
    <source>
        <dbReference type="EMBL" id="KAJ5118156.1"/>
    </source>
</evidence>
<dbReference type="Proteomes" id="UP001149079">
    <property type="component" value="Unassembled WGS sequence"/>
</dbReference>
<evidence type="ECO:0000313" key="3">
    <source>
        <dbReference type="Proteomes" id="UP001149079"/>
    </source>
</evidence>
<comment type="caution">
    <text evidence="2">The sequence shown here is derived from an EMBL/GenBank/DDBJ whole genome shotgun (WGS) entry which is preliminary data.</text>
</comment>